<comment type="caution">
    <text evidence="1">The sequence shown here is derived from an EMBL/GenBank/DDBJ whole genome shotgun (WGS) entry which is preliminary data.</text>
</comment>
<evidence type="ECO:0000313" key="2">
    <source>
        <dbReference type="Proteomes" id="UP001152795"/>
    </source>
</evidence>
<protein>
    <submittedName>
        <fullName evidence="1">Uncharacterized protein</fullName>
    </submittedName>
</protein>
<dbReference type="Proteomes" id="UP001152795">
    <property type="component" value="Unassembled WGS sequence"/>
</dbReference>
<keyword evidence="2" id="KW-1185">Reference proteome</keyword>
<organism evidence="1 2">
    <name type="scientific">Paramuricea clavata</name>
    <name type="common">Red gorgonian</name>
    <name type="synonym">Violescent sea-whip</name>
    <dbReference type="NCBI Taxonomy" id="317549"/>
    <lineage>
        <taxon>Eukaryota</taxon>
        <taxon>Metazoa</taxon>
        <taxon>Cnidaria</taxon>
        <taxon>Anthozoa</taxon>
        <taxon>Octocorallia</taxon>
        <taxon>Malacalcyonacea</taxon>
        <taxon>Plexauridae</taxon>
        <taxon>Paramuricea</taxon>
    </lineage>
</organism>
<dbReference type="EMBL" id="CACRXK020004187">
    <property type="protein sequence ID" value="CAB4001820.1"/>
    <property type="molecule type" value="Genomic_DNA"/>
</dbReference>
<name>A0A7D9E6B5_PARCT</name>
<gene>
    <name evidence="1" type="ORF">PACLA_8A061001</name>
</gene>
<evidence type="ECO:0000313" key="1">
    <source>
        <dbReference type="EMBL" id="CAB4001820.1"/>
    </source>
</evidence>
<dbReference type="OrthoDB" id="5945094at2759"/>
<sequence>MASNNNTISTKSEENIKFPPLLCMTLKDAKRKSEYATTFSPKHRLIYPGIKLSPTFLYQSSRNFESQRPRQTRLPGFVPRINTGALHDYNFVHTRAFYHPLEPNRQYFTLGADWVSEKPVRKNNPFS</sequence>
<proteinExistence type="predicted"/>
<dbReference type="AlphaFoldDB" id="A0A7D9E6B5"/>
<accession>A0A7D9E6B5</accession>
<reference evidence="1" key="1">
    <citation type="submission" date="2020-04" db="EMBL/GenBank/DDBJ databases">
        <authorList>
            <person name="Alioto T."/>
            <person name="Alioto T."/>
            <person name="Gomez Garrido J."/>
        </authorList>
    </citation>
    <scope>NUCLEOTIDE SEQUENCE</scope>
    <source>
        <strain evidence="1">A484AB</strain>
    </source>
</reference>